<sequence length="318" mass="34713">MKVHARHAMLGASLLLLAGCAPARYAVKAPDPSNVPYTSTSTATTNLGIKHQQAGATAFMTGRLPASLDYAGKPLEPAAYLEQSLQAEFAARGVPITVSSDASAFPRLDVASFRMTNWRTNAYTPFITFTSLSTDLETATGRKRIAVFVKRGKVPVWSFDELVEPTLNEPLSVAVKELASKVARELYGAQASDEAVDVLVDKVTNAKTDDYLDVYALGFTNNPRAIPTLAKLTSAEPEYVRMAAISSLGTLRAVDQFELLKTLSLKAELWQDRAMAIKAIGDLDTPEGRAYLGEMRTRFQNSKENEARWTLDLISLYI</sequence>
<dbReference type="Proteomes" id="UP000479692">
    <property type="component" value="Unassembled WGS sequence"/>
</dbReference>
<name>A0A7C9HMN4_9GAMM</name>
<protein>
    <submittedName>
        <fullName evidence="2">HEAT repeat domain-containing protein</fullName>
    </submittedName>
</protein>
<comment type="caution">
    <text evidence="2">The sequence shown here is derived from an EMBL/GenBank/DDBJ whole genome shotgun (WGS) entry which is preliminary data.</text>
</comment>
<dbReference type="AlphaFoldDB" id="A0A7C9HMN4"/>
<dbReference type="PROSITE" id="PS51257">
    <property type="entry name" value="PROKAR_LIPOPROTEIN"/>
    <property type="match status" value="1"/>
</dbReference>
<dbReference type="InterPro" id="IPR011989">
    <property type="entry name" value="ARM-like"/>
</dbReference>
<keyword evidence="3" id="KW-1185">Reference proteome</keyword>
<dbReference type="SUPFAM" id="SSF48371">
    <property type="entry name" value="ARM repeat"/>
    <property type="match status" value="1"/>
</dbReference>
<evidence type="ECO:0000256" key="1">
    <source>
        <dbReference type="SAM" id="SignalP"/>
    </source>
</evidence>
<dbReference type="InterPro" id="IPR016024">
    <property type="entry name" value="ARM-type_fold"/>
</dbReference>
<accession>A0A7C9HMN4</accession>
<proteinExistence type="predicted"/>
<keyword evidence="1" id="KW-0732">Signal</keyword>
<evidence type="ECO:0000313" key="2">
    <source>
        <dbReference type="EMBL" id="MUV14677.1"/>
    </source>
</evidence>
<dbReference type="EMBL" id="WOXT01000002">
    <property type="protein sequence ID" value="MUV14677.1"/>
    <property type="molecule type" value="Genomic_DNA"/>
</dbReference>
<gene>
    <name evidence="2" type="ORF">GN331_10720</name>
</gene>
<organism evidence="2 3">
    <name type="scientific">Noviluteimonas gilva</name>
    <dbReference type="NCBI Taxonomy" id="2682097"/>
    <lineage>
        <taxon>Bacteria</taxon>
        <taxon>Pseudomonadati</taxon>
        <taxon>Pseudomonadota</taxon>
        <taxon>Gammaproteobacteria</taxon>
        <taxon>Lysobacterales</taxon>
        <taxon>Lysobacteraceae</taxon>
        <taxon>Noviluteimonas</taxon>
    </lineage>
</organism>
<dbReference type="RefSeq" id="WP_156641966.1">
    <property type="nucleotide sequence ID" value="NZ_WOXT01000002.1"/>
</dbReference>
<dbReference type="Pfam" id="PF13646">
    <property type="entry name" value="HEAT_2"/>
    <property type="match status" value="1"/>
</dbReference>
<feature type="chain" id="PRO_5028999116" evidence="1">
    <location>
        <begin position="26"/>
        <end position="318"/>
    </location>
</feature>
<feature type="signal peptide" evidence="1">
    <location>
        <begin position="1"/>
        <end position="25"/>
    </location>
</feature>
<reference evidence="2 3" key="1">
    <citation type="submission" date="2019-12" db="EMBL/GenBank/DDBJ databases">
        <authorList>
            <person name="Xu J."/>
        </authorList>
    </citation>
    <scope>NUCLEOTIDE SEQUENCE [LARGE SCALE GENOMIC DNA]</scope>
    <source>
        <strain evidence="2 3">HX-5-24</strain>
    </source>
</reference>
<dbReference type="Gene3D" id="1.25.10.10">
    <property type="entry name" value="Leucine-rich Repeat Variant"/>
    <property type="match status" value="1"/>
</dbReference>
<evidence type="ECO:0000313" key="3">
    <source>
        <dbReference type="Proteomes" id="UP000479692"/>
    </source>
</evidence>